<sequence length="42" mass="5134">MRRRRGFRGRGRGRPFRLAGHYKRRRGRRMRSYGVSRGGIRM</sequence>
<proteinExistence type="predicted"/>
<evidence type="ECO:0000313" key="2">
    <source>
        <dbReference type="EMBL" id="UPW41535.1"/>
    </source>
</evidence>
<name>A0A976R871_9VIRU</name>
<evidence type="ECO:0000256" key="1">
    <source>
        <dbReference type="SAM" id="MobiDB-lite"/>
    </source>
</evidence>
<reference evidence="2" key="1">
    <citation type="submission" date="2022-02" db="EMBL/GenBank/DDBJ databases">
        <title>Towards deciphering the DNA virus diversity associated with rodent species in the families Cricetidae and Heteromyidae.</title>
        <authorList>
            <person name="Lund M."/>
            <person name="Larsen B.B."/>
            <person name="Gryseels S."/>
            <person name="Kraberger S."/>
            <person name="Rowsey D.M."/>
            <person name="Steger L."/>
            <person name="Yule K.M."/>
            <person name="Upham N.S."/>
            <person name="Worobey M."/>
            <person name="Van Doorslaer K."/>
            <person name="Varsani A."/>
        </authorList>
    </citation>
    <scope>NUCLEOTIDE SEQUENCE</scope>
    <source>
        <strain evidence="2">NeonRodF8_66</strain>
    </source>
</reference>
<accession>A0A976R871</accession>
<organism evidence="2">
    <name type="scientific">Peromfec virus RodF8_66</name>
    <dbReference type="NCBI Taxonomy" id="2929388"/>
    <lineage>
        <taxon>Viruses</taxon>
        <taxon>Monodnaviria</taxon>
        <taxon>Sangervirae</taxon>
        <taxon>Phixviricota</taxon>
        <taxon>Malgrandaviricetes</taxon>
        <taxon>Petitvirales</taxon>
        <taxon>Microviridae</taxon>
    </lineage>
</organism>
<feature type="region of interest" description="Disordered" evidence="1">
    <location>
        <begin position="23"/>
        <end position="42"/>
    </location>
</feature>
<protein>
    <submittedName>
        <fullName evidence="2">Uncharacterized protein</fullName>
    </submittedName>
</protein>
<feature type="compositionally biased region" description="Low complexity" evidence="1">
    <location>
        <begin position="32"/>
        <end position="42"/>
    </location>
</feature>
<dbReference type="EMBL" id="OM869623">
    <property type="protein sequence ID" value="UPW41535.1"/>
    <property type="molecule type" value="Genomic_DNA"/>
</dbReference>